<proteinExistence type="predicted"/>
<protein>
    <submittedName>
        <fullName evidence="1">Uncharacterized protein</fullName>
    </submittedName>
</protein>
<evidence type="ECO:0000313" key="1">
    <source>
        <dbReference type="EMBL" id="JAD40423.1"/>
    </source>
</evidence>
<accession>A0A0A8ZRT9</accession>
<organism evidence="1">
    <name type="scientific">Arundo donax</name>
    <name type="common">Giant reed</name>
    <name type="synonym">Donax arundinaceus</name>
    <dbReference type="NCBI Taxonomy" id="35708"/>
    <lineage>
        <taxon>Eukaryota</taxon>
        <taxon>Viridiplantae</taxon>
        <taxon>Streptophyta</taxon>
        <taxon>Embryophyta</taxon>
        <taxon>Tracheophyta</taxon>
        <taxon>Spermatophyta</taxon>
        <taxon>Magnoliopsida</taxon>
        <taxon>Liliopsida</taxon>
        <taxon>Poales</taxon>
        <taxon>Poaceae</taxon>
        <taxon>PACMAD clade</taxon>
        <taxon>Arundinoideae</taxon>
        <taxon>Arundineae</taxon>
        <taxon>Arundo</taxon>
    </lineage>
</organism>
<sequence>MVPANEPKSPASGLRKAPVSVCWNQIF</sequence>
<dbReference type="EMBL" id="GBRH01257472">
    <property type="protein sequence ID" value="JAD40423.1"/>
    <property type="molecule type" value="Transcribed_RNA"/>
</dbReference>
<dbReference type="AlphaFoldDB" id="A0A0A8ZRT9"/>
<reference evidence="1" key="2">
    <citation type="journal article" date="2015" name="Data Brief">
        <title>Shoot transcriptome of the giant reed, Arundo donax.</title>
        <authorList>
            <person name="Barrero R.A."/>
            <person name="Guerrero F.D."/>
            <person name="Moolhuijzen P."/>
            <person name="Goolsby J.A."/>
            <person name="Tidwell J."/>
            <person name="Bellgard S.E."/>
            <person name="Bellgard M.I."/>
        </authorList>
    </citation>
    <scope>NUCLEOTIDE SEQUENCE</scope>
    <source>
        <tissue evidence="1">Shoot tissue taken approximately 20 cm above the soil surface</tissue>
    </source>
</reference>
<name>A0A0A8ZRT9_ARUDO</name>
<reference evidence="1" key="1">
    <citation type="submission" date="2014-09" db="EMBL/GenBank/DDBJ databases">
        <authorList>
            <person name="Magalhaes I.L.F."/>
            <person name="Oliveira U."/>
            <person name="Santos F.R."/>
            <person name="Vidigal T.H.D.A."/>
            <person name="Brescovit A.D."/>
            <person name="Santos A.J."/>
        </authorList>
    </citation>
    <scope>NUCLEOTIDE SEQUENCE</scope>
    <source>
        <tissue evidence="1">Shoot tissue taken approximately 20 cm above the soil surface</tissue>
    </source>
</reference>